<comment type="caution">
    <text evidence="1">The sequence shown here is derived from an EMBL/GenBank/DDBJ whole genome shotgun (WGS) entry which is preliminary data.</text>
</comment>
<gene>
    <name evidence="1" type="ORF">FHX74_001276</name>
</gene>
<reference evidence="1 2" key="1">
    <citation type="submission" date="2020-07" db="EMBL/GenBank/DDBJ databases">
        <title>Sequencing the genomes of 1000 actinobacteria strains.</title>
        <authorList>
            <person name="Klenk H.-P."/>
        </authorList>
    </citation>
    <scope>NUCLEOTIDE SEQUENCE [LARGE SCALE GENOMIC DNA]</scope>
    <source>
        <strain evidence="1 2">DSM 100723</strain>
    </source>
</reference>
<dbReference type="Proteomes" id="UP000523079">
    <property type="component" value="Unassembled WGS sequence"/>
</dbReference>
<proteinExistence type="predicted"/>
<dbReference type="EMBL" id="JACGWT010000002">
    <property type="protein sequence ID" value="MBA8793671.1"/>
    <property type="molecule type" value="Genomic_DNA"/>
</dbReference>
<dbReference type="AlphaFoldDB" id="A0A7W3IR29"/>
<evidence type="ECO:0000313" key="2">
    <source>
        <dbReference type="Proteomes" id="UP000523079"/>
    </source>
</evidence>
<evidence type="ECO:0000313" key="1">
    <source>
        <dbReference type="EMBL" id="MBA8793671.1"/>
    </source>
</evidence>
<keyword evidence="2" id="KW-1185">Reference proteome</keyword>
<organism evidence="1 2">
    <name type="scientific">Microlunatus kandeliicorticis</name>
    <dbReference type="NCBI Taxonomy" id="1759536"/>
    <lineage>
        <taxon>Bacteria</taxon>
        <taxon>Bacillati</taxon>
        <taxon>Actinomycetota</taxon>
        <taxon>Actinomycetes</taxon>
        <taxon>Propionibacteriales</taxon>
        <taxon>Propionibacteriaceae</taxon>
        <taxon>Microlunatus</taxon>
    </lineage>
</organism>
<protein>
    <submittedName>
        <fullName evidence="1">Uncharacterized protein</fullName>
    </submittedName>
</protein>
<sequence length="124" mass="14021">MSFDDNGRLVDVNGPLEYVDFGPPPPIEWVSVIDAPDAFGRRGATRNGSGIRYGLRIASEVFEDAGGWYVHLVGEDQWWWWIGQSADERPARPSHAICWPARYVWLELTDGQSEPNSTREDSRS</sequence>
<name>A0A7W3IR29_9ACTN</name>
<accession>A0A7W3IR29</accession>